<dbReference type="SUPFAM" id="SSF52091">
    <property type="entry name" value="SpoIIaa-like"/>
    <property type="match status" value="1"/>
</dbReference>
<dbReference type="CDD" id="cd07043">
    <property type="entry name" value="STAS_anti-anti-sigma_factors"/>
    <property type="match status" value="1"/>
</dbReference>
<feature type="domain" description="STAS" evidence="1">
    <location>
        <begin position="15"/>
        <end position="100"/>
    </location>
</feature>
<name>A0A3B0RFG2_9ZZZZ</name>
<dbReference type="InterPro" id="IPR058548">
    <property type="entry name" value="MlaB-like_STAS"/>
</dbReference>
<gene>
    <name evidence="2" type="ORF">MNBD_DELTA01-1391</name>
</gene>
<evidence type="ECO:0000259" key="1">
    <source>
        <dbReference type="PROSITE" id="PS50801"/>
    </source>
</evidence>
<accession>A0A3B0RFG2</accession>
<dbReference type="InterPro" id="IPR002645">
    <property type="entry name" value="STAS_dom"/>
</dbReference>
<sequence length="100" mass="10732">MAIKFEKAGEKEASITIEGSVGIEDALEFYIRLKESLTGTRTLTIDLSAIESIDTSIIQLILVSKNEICGRGGNFNMVNPSAELIKTLNMAGLQDELGAA</sequence>
<dbReference type="InterPro" id="IPR052746">
    <property type="entry name" value="MlaB_ABC_Transporter"/>
</dbReference>
<dbReference type="PROSITE" id="PS50801">
    <property type="entry name" value="STAS"/>
    <property type="match status" value="1"/>
</dbReference>
<dbReference type="PANTHER" id="PTHR35849">
    <property type="entry name" value="BLR2341 PROTEIN"/>
    <property type="match status" value="1"/>
</dbReference>
<dbReference type="EMBL" id="UOEA01000038">
    <property type="protein sequence ID" value="VAV83383.1"/>
    <property type="molecule type" value="Genomic_DNA"/>
</dbReference>
<protein>
    <recommendedName>
        <fullName evidence="1">STAS domain-containing protein</fullName>
    </recommendedName>
</protein>
<dbReference type="InterPro" id="IPR036513">
    <property type="entry name" value="STAS_dom_sf"/>
</dbReference>
<proteinExistence type="predicted"/>
<dbReference type="Pfam" id="PF13466">
    <property type="entry name" value="STAS_2"/>
    <property type="match status" value="1"/>
</dbReference>
<dbReference type="AlphaFoldDB" id="A0A3B0RFG2"/>
<reference evidence="2" key="1">
    <citation type="submission" date="2018-06" db="EMBL/GenBank/DDBJ databases">
        <authorList>
            <person name="Zhirakovskaya E."/>
        </authorList>
    </citation>
    <scope>NUCLEOTIDE SEQUENCE</scope>
</reference>
<organism evidence="2">
    <name type="scientific">hydrothermal vent metagenome</name>
    <dbReference type="NCBI Taxonomy" id="652676"/>
    <lineage>
        <taxon>unclassified sequences</taxon>
        <taxon>metagenomes</taxon>
        <taxon>ecological metagenomes</taxon>
    </lineage>
</organism>
<evidence type="ECO:0000313" key="2">
    <source>
        <dbReference type="EMBL" id="VAV83383.1"/>
    </source>
</evidence>
<dbReference type="Gene3D" id="3.30.750.24">
    <property type="entry name" value="STAS domain"/>
    <property type="match status" value="1"/>
</dbReference>
<dbReference type="PANTHER" id="PTHR35849:SF2">
    <property type="entry name" value="BLR2341 PROTEIN"/>
    <property type="match status" value="1"/>
</dbReference>